<keyword evidence="3 6" id="KW-0560">Oxidoreductase</keyword>
<dbReference type="Gene3D" id="3.40.50.720">
    <property type="entry name" value="NAD(P)-binding Rossmann-like Domain"/>
    <property type="match status" value="1"/>
</dbReference>
<dbReference type="InterPro" id="IPR022694">
    <property type="entry name" value="3-OHacyl-CoA_DH"/>
</dbReference>
<dbReference type="NCBIfam" id="NF006143">
    <property type="entry name" value="PRK08293.1"/>
    <property type="match status" value="1"/>
</dbReference>
<keyword evidence="7" id="KW-1185">Reference proteome</keyword>
<evidence type="ECO:0000259" key="5">
    <source>
        <dbReference type="Pfam" id="PF02737"/>
    </source>
</evidence>
<feature type="domain" description="3-hydroxyacyl-CoA dehydrogenase C-terminal" evidence="4">
    <location>
        <begin position="190"/>
        <end position="283"/>
    </location>
</feature>
<accession>A0ABY4AX30</accession>
<dbReference type="GO" id="GO:0003857">
    <property type="term" value="F:(3S)-3-hydroxyacyl-CoA dehydrogenase (NAD+) activity"/>
    <property type="evidence" value="ECO:0007669"/>
    <property type="project" value="UniProtKB-EC"/>
</dbReference>
<dbReference type="EC" id="1.1.1.35" evidence="6"/>
<dbReference type="PIRSF" id="PIRSF000105">
    <property type="entry name" value="HCDH"/>
    <property type="match status" value="1"/>
</dbReference>
<dbReference type="InterPro" id="IPR036291">
    <property type="entry name" value="NAD(P)-bd_dom_sf"/>
</dbReference>
<dbReference type="SUPFAM" id="SSF51735">
    <property type="entry name" value="NAD(P)-binding Rossmann-fold domains"/>
    <property type="match status" value="1"/>
</dbReference>
<dbReference type="InterPro" id="IPR006176">
    <property type="entry name" value="3-OHacyl-CoA_DH_NAD-bd"/>
</dbReference>
<comment type="similarity">
    <text evidence="2">Belongs to the 3-hydroxyacyl-CoA dehydrogenase family.</text>
</comment>
<dbReference type="PANTHER" id="PTHR48075:SF5">
    <property type="entry name" value="3-HYDROXYBUTYRYL-COA DEHYDROGENASE"/>
    <property type="match status" value="1"/>
</dbReference>
<evidence type="ECO:0000256" key="3">
    <source>
        <dbReference type="ARBA" id="ARBA00023002"/>
    </source>
</evidence>
<dbReference type="InterPro" id="IPR006108">
    <property type="entry name" value="3HC_DH_C"/>
</dbReference>
<dbReference type="Pfam" id="PF02737">
    <property type="entry name" value="3HCDH_N"/>
    <property type="match status" value="1"/>
</dbReference>
<reference evidence="6 7" key="1">
    <citation type="submission" date="2022-03" db="EMBL/GenBank/DDBJ databases">
        <title>Agromyces sp. isolated from the gut of P. brevitarsis seulensis larvae.</title>
        <authorList>
            <person name="Won M."/>
            <person name="Kwon S.-W."/>
        </authorList>
    </citation>
    <scope>NUCLEOTIDE SEQUENCE [LARGE SCALE GENOMIC DNA]</scope>
    <source>
        <strain evidence="6 7">KACC 16215</strain>
    </source>
</reference>
<dbReference type="InterPro" id="IPR013328">
    <property type="entry name" value="6PGD_dom2"/>
</dbReference>
<dbReference type="InterPro" id="IPR008927">
    <property type="entry name" value="6-PGluconate_DH-like_C_sf"/>
</dbReference>
<evidence type="ECO:0000313" key="6">
    <source>
        <dbReference type="EMBL" id="UOE27758.1"/>
    </source>
</evidence>
<evidence type="ECO:0000259" key="4">
    <source>
        <dbReference type="Pfam" id="PF00725"/>
    </source>
</evidence>
<comment type="pathway">
    <text evidence="1">Lipid metabolism; butanoate metabolism.</text>
</comment>
<proteinExistence type="inferred from homology"/>
<evidence type="ECO:0000256" key="1">
    <source>
        <dbReference type="ARBA" id="ARBA00005086"/>
    </source>
</evidence>
<gene>
    <name evidence="6" type="ORF">MTP13_08270</name>
</gene>
<name>A0ABY4AX30_9MICO</name>
<dbReference type="SUPFAM" id="SSF48179">
    <property type="entry name" value="6-phosphogluconate dehydrogenase C-terminal domain-like"/>
    <property type="match status" value="1"/>
</dbReference>
<feature type="domain" description="3-hydroxyacyl-CoA dehydrogenase NAD binding" evidence="5">
    <location>
        <begin position="5"/>
        <end position="185"/>
    </location>
</feature>
<sequence length="286" mass="30724">MTMQHITVLGTGVLGSQIAFQTAYHGFDVVAYDVDEPALAAAEERFAKLAETYRAEGVAGAADGKAEEALARIRTSHVLAEAVADADLVIEAVPENPDIKKSVYEELGRVAPARTIFATNSSTLLPSALAPFTGRPEQFLALHFANRVWAHNTAEVMGTEQTDPAVYRAVVEFAGKIGMVPIEIKKEKAGYLLNSLLVPFLQAAGELLVDGIAEPEAIDQTWRIGTGAPMGPFQIYDIVGLTTAYNISMMGDEKQRAFAALIKERYIDQGKLGVATGEGFYTYPAA</sequence>
<dbReference type="EMBL" id="CP094533">
    <property type="protein sequence ID" value="UOE27758.1"/>
    <property type="molecule type" value="Genomic_DNA"/>
</dbReference>
<dbReference type="Proteomes" id="UP000831304">
    <property type="component" value="Chromosome"/>
</dbReference>
<dbReference type="Pfam" id="PF00725">
    <property type="entry name" value="3HCDH"/>
    <property type="match status" value="1"/>
</dbReference>
<evidence type="ECO:0000256" key="2">
    <source>
        <dbReference type="ARBA" id="ARBA00009463"/>
    </source>
</evidence>
<protein>
    <submittedName>
        <fullName evidence="6">3-hydroxyacyl-CoA dehydrogenase</fullName>
        <ecNumber evidence="6">1.1.1.35</ecNumber>
    </submittedName>
</protein>
<dbReference type="PANTHER" id="PTHR48075">
    <property type="entry name" value="3-HYDROXYACYL-COA DEHYDROGENASE FAMILY PROTEIN"/>
    <property type="match status" value="1"/>
</dbReference>
<dbReference type="Gene3D" id="1.10.1040.10">
    <property type="entry name" value="N-(1-d-carboxylethyl)-l-norvaline Dehydrogenase, domain 2"/>
    <property type="match status" value="1"/>
</dbReference>
<evidence type="ECO:0000313" key="7">
    <source>
        <dbReference type="Proteomes" id="UP000831304"/>
    </source>
</evidence>
<organism evidence="6 7">
    <name type="scientific">Agromyces soli</name>
    <dbReference type="NCBI Taxonomy" id="659012"/>
    <lineage>
        <taxon>Bacteria</taxon>
        <taxon>Bacillati</taxon>
        <taxon>Actinomycetota</taxon>
        <taxon>Actinomycetes</taxon>
        <taxon>Micrococcales</taxon>
        <taxon>Microbacteriaceae</taxon>
        <taxon>Agromyces</taxon>
    </lineage>
</organism>